<accession>A0ABX2LGF9</accession>
<dbReference type="RefSeq" id="WP_053028733.1">
    <property type="nucleotide sequence ID" value="NZ_CUEE01000001.1"/>
</dbReference>
<gene>
    <name evidence="1" type="ORF">HUN84_01325</name>
</gene>
<protein>
    <submittedName>
        <fullName evidence="1">DUF1440 domain-containing protein</fullName>
    </submittedName>
</protein>
<organism evidence="1 2">
    <name type="scientific">Staphylococcus borealis</name>
    <dbReference type="NCBI Taxonomy" id="2742203"/>
    <lineage>
        <taxon>Bacteria</taxon>
        <taxon>Bacillati</taxon>
        <taxon>Bacillota</taxon>
        <taxon>Bacilli</taxon>
        <taxon>Bacillales</taxon>
        <taxon>Staphylococcaceae</taxon>
        <taxon>Staphylococcus</taxon>
    </lineage>
</organism>
<dbReference type="GeneID" id="74185234"/>
<evidence type="ECO:0000313" key="2">
    <source>
        <dbReference type="Proteomes" id="UP000610527"/>
    </source>
</evidence>
<evidence type="ECO:0000313" key="1">
    <source>
        <dbReference type="EMBL" id="NUI81403.1"/>
    </source>
</evidence>
<proteinExistence type="predicted"/>
<sequence>MNRSTQRIIVTTIVGGLLSGAVKIGWEALVPPRTPEREQETPPMTLLNQLGLPDSIKNATYHYNGNDIPVTVMGIHYGFSVANAFAYGLLAERFPTITALKGSLFGIAIHIAFHEYLLPKLSLTPQVKDLPYEERLSELFGHIVWMNTIDMIRDSSK</sequence>
<comment type="caution">
    <text evidence="1">The sequence shown here is derived from an EMBL/GenBank/DDBJ whole genome shotgun (WGS) entry which is preliminary data.</text>
</comment>
<keyword evidence="2" id="KW-1185">Reference proteome</keyword>
<dbReference type="InterPro" id="IPR009898">
    <property type="entry name" value="DUF1440"/>
</dbReference>
<dbReference type="EMBL" id="JABVEG010000001">
    <property type="protein sequence ID" value="NUI81403.1"/>
    <property type="molecule type" value="Genomic_DNA"/>
</dbReference>
<dbReference type="Proteomes" id="UP000610527">
    <property type="component" value="Unassembled WGS sequence"/>
</dbReference>
<dbReference type="Pfam" id="PF07274">
    <property type="entry name" value="DUF1440"/>
    <property type="match status" value="1"/>
</dbReference>
<name>A0ABX2LGF9_9STAP</name>
<reference evidence="1 2" key="1">
    <citation type="submission" date="2020-06" db="EMBL/GenBank/DDBJ databases">
        <title>Staphylococcus borealis sp. nov. -A novel member of the Staphylococcaceae family isolated from skin and blood in humans.</title>
        <authorList>
            <person name="Pain M."/>
            <person name="Wolden R."/>
            <person name="Jaen-Luchoro D."/>
            <person name="Salva-Serra F."/>
            <person name="Iglesias B.P."/>
            <person name="Karlsson R."/>
            <person name="Klingenberg C."/>
            <person name="Cavanagh J.P."/>
        </authorList>
    </citation>
    <scope>NUCLEOTIDE SEQUENCE [LARGE SCALE GENOMIC DNA]</scope>
    <source>
        <strain evidence="1 2">58-22</strain>
    </source>
</reference>